<evidence type="ECO:0000256" key="1">
    <source>
        <dbReference type="SAM" id="MobiDB-lite"/>
    </source>
</evidence>
<evidence type="ECO:0000313" key="2">
    <source>
        <dbReference type="EMBL" id="CAK9196769.1"/>
    </source>
</evidence>
<keyword evidence="4" id="KW-1185">Reference proteome</keyword>
<protein>
    <submittedName>
        <fullName evidence="2">Uncharacterized protein</fullName>
    </submittedName>
</protein>
<feature type="compositionally biased region" description="Basic and acidic residues" evidence="1">
    <location>
        <begin position="1"/>
        <end position="13"/>
    </location>
</feature>
<dbReference type="EMBL" id="OZ019903">
    <property type="protein sequence ID" value="CAK9196769.1"/>
    <property type="molecule type" value="Genomic_DNA"/>
</dbReference>
<sequence length="87" mass="9804">MSYSSRSKERENKAVSSETETTSRAASIAEVGGFDKVINRSSRVDTVSSETSDKIGTIQRRLAWPLRKDDTHKSRNGPNFFSFHPLR</sequence>
<dbReference type="Proteomes" id="UP001497512">
    <property type="component" value="Chromosome 11"/>
</dbReference>
<evidence type="ECO:0000313" key="4">
    <source>
        <dbReference type="Proteomes" id="UP001497512"/>
    </source>
</evidence>
<reference evidence="2" key="1">
    <citation type="submission" date="2024-02" db="EMBL/GenBank/DDBJ databases">
        <authorList>
            <consortium name="ELIXIR-Norway"/>
            <consortium name="Elixir Norway"/>
        </authorList>
    </citation>
    <scope>NUCLEOTIDE SEQUENCE</scope>
</reference>
<accession>A0ABP0THH1</accession>
<name>A0ABP0THH1_9BRYO</name>
<proteinExistence type="predicted"/>
<feature type="compositionally biased region" description="Low complexity" evidence="1">
    <location>
        <begin position="16"/>
        <end position="26"/>
    </location>
</feature>
<feature type="region of interest" description="Disordered" evidence="1">
    <location>
        <begin position="1"/>
        <end position="26"/>
    </location>
</feature>
<gene>
    <name evidence="2" type="ORF">CSSPTR1EN2_LOCUS3639</name>
    <name evidence="3" type="ORF">CSSPTR1EN2_LOCUS3640</name>
</gene>
<dbReference type="EMBL" id="OZ019903">
    <property type="protein sequence ID" value="CAK9196771.1"/>
    <property type="molecule type" value="Genomic_DNA"/>
</dbReference>
<organism evidence="2 4">
    <name type="scientific">Sphagnum troendelagicum</name>
    <dbReference type="NCBI Taxonomy" id="128251"/>
    <lineage>
        <taxon>Eukaryota</taxon>
        <taxon>Viridiplantae</taxon>
        <taxon>Streptophyta</taxon>
        <taxon>Embryophyta</taxon>
        <taxon>Bryophyta</taxon>
        <taxon>Sphagnophytina</taxon>
        <taxon>Sphagnopsida</taxon>
        <taxon>Sphagnales</taxon>
        <taxon>Sphagnaceae</taxon>
        <taxon>Sphagnum</taxon>
    </lineage>
</organism>
<evidence type="ECO:0000313" key="3">
    <source>
        <dbReference type="EMBL" id="CAK9196771.1"/>
    </source>
</evidence>